<sequence length="149" mass="16900">MSSFFDSRQTGNGPQVAVSGTGTRTRDRNRPGSRAQAFKRAAASDTKLDFFPLSLLSWNILDLDEYFLLTKTDPYDFRKAAHLMFLSVRILSFIFLKTTFSQNTLKILFILETFWLYFSFHVKGDLSSEAGFILPLNVPCCCRYGVLSG</sequence>
<accession>A0ABV0TND3</accession>
<feature type="region of interest" description="Disordered" evidence="1">
    <location>
        <begin position="1"/>
        <end position="33"/>
    </location>
</feature>
<evidence type="ECO:0000313" key="2">
    <source>
        <dbReference type="EMBL" id="MEQ2234011.1"/>
    </source>
</evidence>
<proteinExistence type="predicted"/>
<dbReference type="EMBL" id="JAHRIQ010038401">
    <property type="protein sequence ID" value="MEQ2234011.1"/>
    <property type="molecule type" value="Genomic_DNA"/>
</dbReference>
<organism evidence="2 3">
    <name type="scientific">Ilyodon furcidens</name>
    <name type="common">goldbreast splitfin</name>
    <dbReference type="NCBI Taxonomy" id="33524"/>
    <lineage>
        <taxon>Eukaryota</taxon>
        <taxon>Metazoa</taxon>
        <taxon>Chordata</taxon>
        <taxon>Craniata</taxon>
        <taxon>Vertebrata</taxon>
        <taxon>Euteleostomi</taxon>
        <taxon>Actinopterygii</taxon>
        <taxon>Neopterygii</taxon>
        <taxon>Teleostei</taxon>
        <taxon>Neoteleostei</taxon>
        <taxon>Acanthomorphata</taxon>
        <taxon>Ovalentaria</taxon>
        <taxon>Atherinomorphae</taxon>
        <taxon>Cyprinodontiformes</taxon>
        <taxon>Goodeidae</taxon>
        <taxon>Ilyodon</taxon>
    </lineage>
</organism>
<name>A0ABV0TND3_9TELE</name>
<evidence type="ECO:0000313" key="3">
    <source>
        <dbReference type="Proteomes" id="UP001482620"/>
    </source>
</evidence>
<feature type="compositionally biased region" description="Polar residues" evidence="1">
    <location>
        <begin position="1"/>
        <end position="23"/>
    </location>
</feature>
<dbReference type="Proteomes" id="UP001482620">
    <property type="component" value="Unassembled WGS sequence"/>
</dbReference>
<comment type="caution">
    <text evidence="2">The sequence shown here is derived from an EMBL/GenBank/DDBJ whole genome shotgun (WGS) entry which is preliminary data.</text>
</comment>
<reference evidence="2 3" key="1">
    <citation type="submission" date="2021-06" db="EMBL/GenBank/DDBJ databases">
        <authorList>
            <person name="Palmer J.M."/>
        </authorList>
    </citation>
    <scope>NUCLEOTIDE SEQUENCE [LARGE SCALE GENOMIC DNA]</scope>
    <source>
        <strain evidence="3">if_2019</strain>
        <tissue evidence="2">Muscle</tissue>
    </source>
</reference>
<keyword evidence="3" id="KW-1185">Reference proteome</keyword>
<protein>
    <submittedName>
        <fullName evidence="2">Uncharacterized protein</fullName>
    </submittedName>
</protein>
<gene>
    <name evidence="2" type="ORF">ILYODFUR_027567</name>
</gene>
<evidence type="ECO:0000256" key="1">
    <source>
        <dbReference type="SAM" id="MobiDB-lite"/>
    </source>
</evidence>